<proteinExistence type="predicted"/>
<feature type="region of interest" description="Disordered" evidence="1">
    <location>
        <begin position="85"/>
        <end position="117"/>
    </location>
</feature>
<keyword evidence="3" id="KW-1185">Reference proteome</keyword>
<name>A0A4C1T1G0_EUMVA</name>
<comment type="caution">
    <text evidence="2">The sequence shown here is derived from an EMBL/GenBank/DDBJ whole genome shotgun (WGS) entry which is preliminary data.</text>
</comment>
<sequence>MNYFPKSLNCGWFVLSQYGEYWAEWPGQRSRTNAQICIYKISVHILVLSRMMSGRVMHLAYGPVLAAAVVAAACNVLPPHVPQPAFQEPRQRVQPACGPAPHNPLERCPAPHRLSRP</sequence>
<accession>A0A4C1T1G0</accession>
<reference evidence="2 3" key="1">
    <citation type="journal article" date="2019" name="Commun. Biol.">
        <title>The bagworm genome reveals a unique fibroin gene that provides high tensile strength.</title>
        <authorList>
            <person name="Kono N."/>
            <person name="Nakamura H."/>
            <person name="Ohtoshi R."/>
            <person name="Tomita M."/>
            <person name="Numata K."/>
            <person name="Arakawa K."/>
        </authorList>
    </citation>
    <scope>NUCLEOTIDE SEQUENCE [LARGE SCALE GENOMIC DNA]</scope>
</reference>
<protein>
    <submittedName>
        <fullName evidence="2">Uncharacterized protein</fullName>
    </submittedName>
</protein>
<evidence type="ECO:0000313" key="2">
    <source>
        <dbReference type="EMBL" id="GBP08299.1"/>
    </source>
</evidence>
<gene>
    <name evidence="2" type="ORF">EVAR_78779_1</name>
</gene>
<dbReference type="EMBL" id="BGZK01000030">
    <property type="protein sequence ID" value="GBP08299.1"/>
    <property type="molecule type" value="Genomic_DNA"/>
</dbReference>
<dbReference type="AlphaFoldDB" id="A0A4C1T1G0"/>
<evidence type="ECO:0000313" key="3">
    <source>
        <dbReference type="Proteomes" id="UP000299102"/>
    </source>
</evidence>
<organism evidence="2 3">
    <name type="scientific">Eumeta variegata</name>
    <name type="common">Bagworm moth</name>
    <name type="synonym">Eumeta japonica</name>
    <dbReference type="NCBI Taxonomy" id="151549"/>
    <lineage>
        <taxon>Eukaryota</taxon>
        <taxon>Metazoa</taxon>
        <taxon>Ecdysozoa</taxon>
        <taxon>Arthropoda</taxon>
        <taxon>Hexapoda</taxon>
        <taxon>Insecta</taxon>
        <taxon>Pterygota</taxon>
        <taxon>Neoptera</taxon>
        <taxon>Endopterygota</taxon>
        <taxon>Lepidoptera</taxon>
        <taxon>Glossata</taxon>
        <taxon>Ditrysia</taxon>
        <taxon>Tineoidea</taxon>
        <taxon>Psychidae</taxon>
        <taxon>Oiketicinae</taxon>
        <taxon>Eumeta</taxon>
    </lineage>
</organism>
<evidence type="ECO:0000256" key="1">
    <source>
        <dbReference type="SAM" id="MobiDB-lite"/>
    </source>
</evidence>
<dbReference type="Proteomes" id="UP000299102">
    <property type="component" value="Unassembled WGS sequence"/>
</dbReference>